<comment type="caution">
    <text evidence="1">The sequence shown here is derived from an EMBL/GenBank/DDBJ whole genome shotgun (WGS) entry which is preliminary data.</text>
</comment>
<sequence length="95" mass="9622">MYTPAVTRPLVVTLVVPPLRVPVSVTVVTPFVATNVTVPDGVPAPGATGETVAVNVTSAPTTDGSGDEVTVVVVDAWFTVCVSVPLDPVKLASPL</sequence>
<keyword evidence="2" id="KW-1185">Reference proteome</keyword>
<evidence type="ECO:0000313" key="1">
    <source>
        <dbReference type="EMBL" id="GAO05928.1"/>
    </source>
</evidence>
<proteinExistence type="predicted"/>
<reference evidence="1 2" key="2">
    <citation type="journal article" date="2015" name="Stand. Genomic Sci.">
        <title>Draft genome sequence of marine-derived Streptomyces sp. TP-A0598, a producer of anti-MRSA antibiotic lydicamycins.</title>
        <authorList>
            <person name="Komaki H."/>
            <person name="Ichikawa N."/>
            <person name="Hosoyama A."/>
            <person name="Fujita N."/>
            <person name="Igarashi Y."/>
        </authorList>
    </citation>
    <scope>NUCLEOTIDE SEQUENCE [LARGE SCALE GENOMIC DNA]</scope>
    <source>
        <strain evidence="1 2">NBRC 110027</strain>
    </source>
</reference>
<organism evidence="1 2">
    <name type="scientific">Streptomyces lydicamycinicus</name>
    <dbReference type="NCBI Taxonomy" id="1546107"/>
    <lineage>
        <taxon>Bacteria</taxon>
        <taxon>Bacillati</taxon>
        <taxon>Actinomycetota</taxon>
        <taxon>Actinomycetes</taxon>
        <taxon>Kitasatosporales</taxon>
        <taxon>Streptomycetaceae</taxon>
        <taxon>Streptomyces</taxon>
    </lineage>
</organism>
<gene>
    <name evidence="1" type="ORF">TPA0598_01_02980</name>
</gene>
<accession>A0A0P4QZG6</accession>
<evidence type="ECO:0000313" key="2">
    <source>
        <dbReference type="Proteomes" id="UP000048965"/>
    </source>
</evidence>
<protein>
    <submittedName>
        <fullName evidence="1">Uncharacterized protein</fullName>
    </submittedName>
</protein>
<dbReference type="Proteomes" id="UP000048965">
    <property type="component" value="Unassembled WGS sequence"/>
</dbReference>
<reference evidence="2" key="1">
    <citation type="submission" date="2014-09" db="EMBL/GenBank/DDBJ databases">
        <title>Whole genome shotgun sequence of Streptomyces sp. NBRC 110027.</title>
        <authorList>
            <person name="Komaki H."/>
            <person name="Ichikawa N."/>
            <person name="Katano-Makiyama Y."/>
            <person name="Hosoyama A."/>
            <person name="Hashimoto M."/>
            <person name="Uohara A."/>
            <person name="Kitahashi Y."/>
            <person name="Ohji S."/>
            <person name="Kimura A."/>
            <person name="Yamazoe A."/>
            <person name="Igarashi Y."/>
            <person name="Fujita N."/>
        </authorList>
    </citation>
    <scope>NUCLEOTIDE SEQUENCE [LARGE SCALE GENOMIC DNA]</scope>
    <source>
        <strain evidence="2">NBRC 110027</strain>
    </source>
</reference>
<dbReference type="EMBL" id="BBNO01000001">
    <property type="protein sequence ID" value="GAO05928.1"/>
    <property type="molecule type" value="Genomic_DNA"/>
</dbReference>
<name>A0A0P4QZG6_9ACTN</name>
<dbReference type="AlphaFoldDB" id="A0A0P4QZG6"/>